<keyword evidence="1" id="KW-1133">Transmembrane helix</keyword>
<keyword evidence="2" id="KW-1185">Reference proteome</keyword>
<evidence type="ECO:0000313" key="2">
    <source>
        <dbReference type="Proteomes" id="UP000095280"/>
    </source>
</evidence>
<accession>A0A1I8F298</accession>
<feature type="transmembrane region" description="Helical" evidence="1">
    <location>
        <begin position="231"/>
        <end position="253"/>
    </location>
</feature>
<keyword evidence="1" id="KW-0812">Transmembrane</keyword>
<evidence type="ECO:0000256" key="1">
    <source>
        <dbReference type="SAM" id="Phobius"/>
    </source>
</evidence>
<organism evidence="2 3">
    <name type="scientific">Macrostomum lignano</name>
    <dbReference type="NCBI Taxonomy" id="282301"/>
    <lineage>
        <taxon>Eukaryota</taxon>
        <taxon>Metazoa</taxon>
        <taxon>Spiralia</taxon>
        <taxon>Lophotrochozoa</taxon>
        <taxon>Platyhelminthes</taxon>
        <taxon>Rhabditophora</taxon>
        <taxon>Macrostomorpha</taxon>
        <taxon>Macrostomida</taxon>
        <taxon>Macrostomidae</taxon>
        <taxon>Macrostomum</taxon>
    </lineage>
</organism>
<sequence length="268" mass="30842">RHASVDRIREVRRNDLSQDLLNGIEPDPRALDPTADIEDNRQFSSPILQKLYTTVEQFVLGAPYTAETNERAEVKFPDITLCNLKPASRVDCLWLRKFRQYIRDKWGYFDKLVRRRREETKREREQSELLMNERGLCSARAVPDPVGLWNDITEELLTNATELNQPCSTEGSSTKPAHVKFRVVIHRTRKAPYPNASTAFAAPRSAATPPPVHTEKRRQKNVVLRPTGGILGLWLGISLLSVLEIFEFFYVLARNCFDQRLALRNRDA</sequence>
<proteinExistence type="predicted"/>
<evidence type="ECO:0000313" key="3">
    <source>
        <dbReference type="WBParaSite" id="maker-unitig_14763-snap-gene-0.2-mRNA-1"/>
    </source>
</evidence>
<protein>
    <submittedName>
        <fullName evidence="3">Anoctamin</fullName>
    </submittedName>
</protein>
<dbReference type="Proteomes" id="UP000095280">
    <property type="component" value="Unplaced"/>
</dbReference>
<dbReference type="Gene3D" id="1.10.287.770">
    <property type="entry name" value="YojJ-like"/>
    <property type="match status" value="1"/>
</dbReference>
<keyword evidence="1" id="KW-0472">Membrane</keyword>
<dbReference type="WBParaSite" id="maker-unitig_14763-snap-gene-0.2-mRNA-1">
    <property type="protein sequence ID" value="maker-unitig_14763-snap-gene-0.2-mRNA-1"/>
    <property type="gene ID" value="maker-unitig_14763-snap-gene-0.2"/>
</dbReference>
<dbReference type="AlphaFoldDB" id="A0A1I8F298"/>
<name>A0A1I8F298_9PLAT</name>
<reference evidence="3" key="1">
    <citation type="submission" date="2016-11" db="UniProtKB">
        <authorList>
            <consortium name="WormBaseParasite"/>
        </authorList>
    </citation>
    <scope>IDENTIFICATION</scope>
</reference>